<dbReference type="GO" id="GO:0050660">
    <property type="term" value="F:flavin adenine dinucleotide binding"/>
    <property type="evidence" value="ECO:0007669"/>
    <property type="project" value="InterPro"/>
</dbReference>
<name>A0A1H1LG15_9MICO</name>
<dbReference type="Pfam" id="PF02775">
    <property type="entry name" value="TPP_enzyme_C"/>
    <property type="match status" value="1"/>
</dbReference>
<evidence type="ECO:0000259" key="17">
    <source>
        <dbReference type="Pfam" id="PF02776"/>
    </source>
</evidence>
<comment type="cofactor">
    <cofactor evidence="14">
        <name>Mg(2+)</name>
        <dbReference type="ChEBI" id="CHEBI:18420"/>
    </cofactor>
    <text evidence="14">Binds 1 Mg(2+) ion per subunit.</text>
</comment>
<dbReference type="SUPFAM" id="SSF52467">
    <property type="entry name" value="DHS-like NAD/FAD-binding domain"/>
    <property type="match status" value="1"/>
</dbReference>
<keyword evidence="9" id="KW-0274">FAD</keyword>
<dbReference type="InterPro" id="IPR039368">
    <property type="entry name" value="AHAS_TPP"/>
</dbReference>
<dbReference type="FunFam" id="3.40.50.1220:FF:000008">
    <property type="entry name" value="Acetolactate synthase"/>
    <property type="match status" value="1"/>
</dbReference>
<organism evidence="18 19">
    <name type="scientific">Microbacterium paraoxydans</name>
    <dbReference type="NCBI Taxonomy" id="199592"/>
    <lineage>
        <taxon>Bacteria</taxon>
        <taxon>Bacillati</taxon>
        <taxon>Actinomycetota</taxon>
        <taxon>Actinomycetes</taxon>
        <taxon>Micrococcales</taxon>
        <taxon>Microbacteriaceae</taxon>
        <taxon>Microbacterium</taxon>
    </lineage>
</organism>
<dbReference type="FunFam" id="3.40.50.970:FF:000007">
    <property type="entry name" value="Acetolactate synthase"/>
    <property type="match status" value="1"/>
</dbReference>
<dbReference type="Gene3D" id="3.40.50.1220">
    <property type="entry name" value="TPP-binding domain"/>
    <property type="match status" value="1"/>
</dbReference>
<keyword evidence="5 14" id="KW-0028">Amino-acid biosynthesis</keyword>
<evidence type="ECO:0000256" key="10">
    <source>
        <dbReference type="ARBA" id="ARBA00022842"/>
    </source>
</evidence>
<dbReference type="Pfam" id="PF00205">
    <property type="entry name" value="TPP_enzyme_M"/>
    <property type="match status" value="1"/>
</dbReference>
<evidence type="ECO:0000256" key="12">
    <source>
        <dbReference type="ARBA" id="ARBA00023304"/>
    </source>
</evidence>
<dbReference type="RefSeq" id="WP_060920980.1">
    <property type="nucleotide sequence ID" value="NZ_CBDRLI010000004.1"/>
</dbReference>
<comment type="catalytic activity">
    <reaction evidence="13 14">
        <text>2 pyruvate + H(+) = (2S)-2-acetolactate + CO2</text>
        <dbReference type="Rhea" id="RHEA:25249"/>
        <dbReference type="ChEBI" id="CHEBI:15361"/>
        <dbReference type="ChEBI" id="CHEBI:15378"/>
        <dbReference type="ChEBI" id="CHEBI:16526"/>
        <dbReference type="ChEBI" id="CHEBI:58476"/>
        <dbReference type="EC" id="2.2.1.6"/>
    </reaction>
</comment>
<evidence type="ECO:0000259" key="15">
    <source>
        <dbReference type="Pfam" id="PF00205"/>
    </source>
</evidence>
<dbReference type="EMBL" id="LT629770">
    <property type="protein sequence ID" value="SDR73524.1"/>
    <property type="molecule type" value="Genomic_DNA"/>
</dbReference>
<feature type="domain" description="Thiamine pyrophosphate enzyme TPP-binding" evidence="16">
    <location>
        <begin position="409"/>
        <end position="564"/>
    </location>
</feature>
<evidence type="ECO:0000256" key="9">
    <source>
        <dbReference type="ARBA" id="ARBA00022827"/>
    </source>
</evidence>
<dbReference type="GO" id="GO:0009097">
    <property type="term" value="P:isoleucine biosynthetic process"/>
    <property type="evidence" value="ECO:0007669"/>
    <property type="project" value="UniProtKB-UniPathway"/>
</dbReference>
<dbReference type="PROSITE" id="PS00187">
    <property type="entry name" value="TPP_ENZYMES"/>
    <property type="match status" value="1"/>
</dbReference>
<dbReference type="InterPro" id="IPR000399">
    <property type="entry name" value="TPP-bd_CS"/>
</dbReference>
<dbReference type="InterPro" id="IPR029061">
    <property type="entry name" value="THDP-binding"/>
</dbReference>
<dbReference type="UniPathway" id="UPA00047">
    <property type="reaction ID" value="UER00055"/>
</dbReference>
<comment type="pathway">
    <text evidence="1 14">Amino-acid biosynthesis; L-isoleucine biosynthesis; L-isoleucine from 2-oxobutanoate: step 1/4.</text>
</comment>
<dbReference type="NCBIfam" id="TIGR00118">
    <property type="entry name" value="acolac_lg"/>
    <property type="match status" value="1"/>
</dbReference>
<dbReference type="Gene3D" id="3.40.50.970">
    <property type="match status" value="2"/>
</dbReference>
<evidence type="ECO:0000256" key="11">
    <source>
        <dbReference type="ARBA" id="ARBA00023052"/>
    </source>
</evidence>
<dbReference type="PANTHER" id="PTHR18968">
    <property type="entry name" value="THIAMINE PYROPHOSPHATE ENZYMES"/>
    <property type="match status" value="1"/>
</dbReference>
<comment type="similarity">
    <text evidence="3 14">Belongs to the TPP enzyme family.</text>
</comment>
<dbReference type="Proteomes" id="UP000182126">
    <property type="component" value="Chromosome I"/>
</dbReference>
<gene>
    <name evidence="18" type="ORF">SAMN04489809_0129</name>
</gene>
<dbReference type="InterPro" id="IPR011766">
    <property type="entry name" value="TPP_enzyme_TPP-bd"/>
</dbReference>
<dbReference type="eggNOG" id="COG0028">
    <property type="taxonomic scope" value="Bacteria"/>
</dbReference>
<dbReference type="AlphaFoldDB" id="A0A1H1LG15"/>
<feature type="domain" description="Thiamine pyrophosphate enzyme central" evidence="15">
    <location>
        <begin position="211"/>
        <end position="346"/>
    </location>
</feature>
<evidence type="ECO:0000313" key="19">
    <source>
        <dbReference type="Proteomes" id="UP000182126"/>
    </source>
</evidence>
<feature type="domain" description="Thiamine pyrophosphate enzyme N-terminal TPP-binding" evidence="17">
    <location>
        <begin position="22"/>
        <end position="136"/>
    </location>
</feature>
<keyword evidence="8 14" id="KW-0479">Metal-binding</keyword>
<evidence type="ECO:0000256" key="5">
    <source>
        <dbReference type="ARBA" id="ARBA00022605"/>
    </source>
</evidence>
<dbReference type="EC" id="2.2.1.6" evidence="4 14"/>
<dbReference type="GO" id="GO:0030976">
    <property type="term" value="F:thiamine pyrophosphate binding"/>
    <property type="evidence" value="ECO:0007669"/>
    <property type="project" value="UniProtKB-UniRule"/>
</dbReference>
<protein>
    <recommendedName>
        <fullName evidence="4 14">Acetolactate synthase</fullName>
        <ecNumber evidence="4 14">2.2.1.6</ecNumber>
    </recommendedName>
</protein>
<evidence type="ECO:0000256" key="7">
    <source>
        <dbReference type="ARBA" id="ARBA00022679"/>
    </source>
</evidence>
<evidence type="ECO:0000256" key="13">
    <source>
        <dbReference type="ARBA" id="ARBA00048670"/>
    </source>
</evidence>
<keyword evidence="12 14" id="KW-0100">Branched-chain amino acid biosynthesis</keyword>
<evidence type="ECO:0000256" key="1">
    <source>
        <dbReference type="ARBA" id="ARBA00004974"/>
    </source>
</evidence>
<evidence type="ECO:0000256" key="2">
    <source>
        <dbReference type="ARBA" id="ARBA00005025"/>
    </source>
</evidence>
<evidence type="ECO:0000259" key="16">
    <source>
        <dbReference type="Pfam" id="PF02775"/>
    </source>
</evidence>
<keyword evidence="11 14" id="KW-0786">Thiamine pyrophosphate</keyword>
<dbReference type="InterPro" id="IPR012846">
    <property type="entry name" value="Acetolactate_synth_lsu"/>
</dbReference>
<evidence type="ECO:0000256" key="8">
    <source>
        <dbReference type="ARBA" id="ARBA00022723"/>
    </source>
</evidence>
<dbReference type="InterPro" id="IPR012000">
    <property type="entry name" value="Thiamin_PyroP_enz_cen_dom"/>
</dbReference>
<evidence type="ECO:0000256" key="6">
    <source>
        <dbReference type="ARBA" id="ARBA00022630"/>
    </source>
</evidence>
<dbReference type="UniPathway" id="UPA00049">
    <property type="reaction ID" value="UER00059"/>
</dbReference>
<proteinExistence type="inferred from homology"/>
<dbReference type="NCBIfam" id="NF005860">
    <property type="entry name" value="PRK07789.1"/>
    <property type="match status" value="1"/>
</dbReference>
<evidence type="ECO:0000256" key="3">
    <source>
        <dbReference type="ARBA" id="ARBA00007812"/>
    </source>
</evidence>
<dbReference type="InterPro" id="IPR045229">
    <property type="entry name" value="TPP_enz"/>
</dbReference>
<keyword evidence="10 14" id="KW-0460">Magnesium</keyword>
<comment type="pathway">
    <text evidence="2 14">Amino-acid biosynthesis; L-valine biosynthesis; L-valine from pyruvate: step 1/4.</text>
</comment>
<dbReference type="InterPro" id="IPR012001">
    <property type="entry name" value="Thiamin_PyroP_enz_TPP-bd_dom"/>
</dbReference>
<dbReference type="CDD" id="cd02015">
    <property type="entry name" value="TPP_AHAS"/>
    <property type="match status" value="1"/>
</dbReference>
<dbReference type="FunFam" id="3.40.50.970:FF:000016">
    <property type="entry name" value="Acetolactate synthase"/>
    <property type="match status" value="1"/>
</dbReference>
<dbReference type="GeneID" id="36299311"/>
<evidence type="ECO:0000313" key="18">
    <source>
        <dbReference type="EMBL" id="SDR73524.1"/>
    </source>
</evidence>
<dbReference type="GO" id="GO:0005948">
    <property type="term" value="C:acetolactate synthase complex"/>
    <property type="evidence" value="ECO:0007669"/>
    <property type="project" value="TreeGrafter"/>
</dbReference>
<keyword evidence="7 14" id="KW-0808">Transferase</keyword>
<dbReference type="InterPro" id="IPR029035">
    <property type="entry name" value="DHS-like_NAD/FAD-binding_dom"/>
</dbReference>
<dbReference type="GO" id="GO:0003984">
    <property type="term" value="F:acetolactate synthase activity"/>
    <property type="evidence" value="ECO:0007669"/>
    <property type="project" value="UniProtKB-EC"/>
</dbReference>
<reference evidence="18 19" key="1">
    <citation type="submission" date="2016-10" db="EMBL/GenBank/DDBJ databases">
        <authorList>
            <person name="de Groot N.N."/>
        </authorList>
    </citation>
    <scope>NUCLEOTIDE SEQUENCE [LARGE SCALE GENOMIC DNA]</scope>
    <source>
        <strain evidence="18 19">DSM 15019</strain>
    </source>
</reference>
<evidence type="ECO:0000256" key="14">
    <source>
        <dbReference type="RuleBase" id="RU003591"/>
    </source>
</evidence>
<sequence length="599" mass="63326">MTADSVSAVPRPPARPSAPEITGAEAVVRSLELLGVTDVFGLPGGAILPVYDPLMDASQLRHILVRHEQGAGHAAEGYASASGKVGVCIATSGPGATNLVTAIADAYMDSVPLLAITGQVFSTLMGTDAFQEADIVGITMPITKHSFLVKDAADIPGAIAAAYEIAGTGRPGPVLVDITKDAQQATAPFVWPPKIDLPGYRPVTKAHGKQIQAAAALLAEAKKPVLYVGGGVVRGRAAAELLELAESTGAPVVTTLMARGAFPDSHPQHLGMPGMHGTVPAVLALQEADLLVSLGARFDDRVTGKAALFAPHAKVVHVDIDPAEISKIRAADVPIVGDVRDVLTDLDAAFRGATADAKPDIEEWWSYLDGLRNEFPLGYAPTTDGLLAPQYVIQRIGELTGPEGIFASGVGQHQMWAAQFIKYERPNAWLNSGGAGTMGYSVPAAMGAKVAEPERQVWAIDGDGCFQMTNQELATCAINNIPIKVAIINNSSLGMVRQWQTLFYDGRHSNTDLNTGHGTIRIPDFVKLAEAYGCLAIRVEKEEEVDAAIQLALETNDRPVVIDFVVSADSMVWPMVPQGVSNSYVQYARDHAPAFDEED</sequence>
<dbReference type="CDD" id="cd07035">
    <property type="entry name" value="TPP_PYR_POX_like"/>
    <property type="match status" value="1"/>
</dbReference>
<dbReference type="GO" id="GO:0000287">
    <property type="term" value="F:magnesium ion binding"/>
    <property type="evidence" value="ECO:0007669"/>
    <property type="project" value="UniProtKB-UniRule"/>
</dbReference>
<keyword evidence="6" id="KW-0285">Flavoprotein</keyword>
<dbReference type="SUPFAM" id="SSF52518">
    <property type="entry name" value="Thiamin diphosphate-binding fold (THDP-binding)"/>
    <property type="match status" value="2"/>
</dbReference>
<dbReference type="GO" id="GO:0009099">
    <property type="term" value="P:L-valine biosynthetic process"/>
    <property type="evidence" value="ECO:0007669"/>
    <property type="project" value="UniProtKB-UniPathway"/>
</dbReference>
<accession>A0A1H1LG15</accession>
<evidence type="ECO:0000256" key="4">
    <source>
        <dbReference type="ARBA" id="ARBA00013145"/>
    </source>
</evidence>
<dbReference type="Pfam" id="PF02776">
    <property type="entry name" value="TPP_enzyme_N"/>
    <property type="match status" value="1"/>
</dbReference>
<dbReference type="PANTHER" id="PTHR18968:SF13">
    <property type="entry name" value="ACETOLACTATE SYNTHASE CATALYTIC SUBUNIT, MITOCHONDRIAL"/>
    <property type="match status" value="1"/>
</dbReference>
<comment type="cofactor">
    <cofactor evidence="14">
        <name>thiamine diphosphate</name>
        <dbReference type="ChEBI" id="CHEBI:58937"/>
    </cofactor>
    <text evidence="14">Binds 1 thiamine pyrophosphate per subunit.</text>
</comment>